<evidence type="ECO:0000313" key="1">
    <source>
        <dbReference type="EMBL" id="AGW14964.1"/>
    </source>
</evidence>
<dbReference type="STRING" id="1121448.DGI_3264"/>
<accession>T2GFK0</accession>
<dbReference type="AlphaFoldDB" id="T2GFK0"/>
<evidence type="ECO:0000313" key="2">
    <source>
        <dbReference type="Proteomes" id="UP000016587"/>
    </source>
</evidence>
<dbReference type="Proteomes" id="UP000016587">
    <property type="component" value="Chromosome"/>
</dbReference>
<gene>
    <name evidence="1" type="ORF">DGI_3264</name>
</gene>
<dbReference type="HOGENOM" id="CLU_2648576_0_0_7"/>
<reference evidence="1 2" key="1">
    <citation type="journal article" date="2013" name="J. Bacteriol.">
        <title>Roles of HynAB and Ech, the only two hydrogenases found in the model sulfate reducer Desulfovibrio gigas.</title>
        <authorList>
            <person name="Morais-Silva F.O."/>
            <person name="Santos C.I."/>
            <person name="Rodrigues R."/>
            <person name="Pereira I.A."/>
            <person name="Rodrigues-Pousada C."/>
        </authorList>
    </citation>
    <scope>NUCLEOTIDE SEQUENCE [LARGE SCALE GENOMIC DNA]</scope>
    <source>
        <strain evidence="2">ATCC 19364 / DSM 1382 / NCIMB 9332 / VKM B-1759</strain>
    </source>
</reference>
<dbReference type="EMBL" id="CP006585">
    <property type="protein sequence ID" value="AGW14964.1"/>
    <property type="molecule type" value="Genomic_DNA"/>
</dbReference>
<name>T2GFK0_MEGG1</name>
<dbReference type="KEGG" id="dgg:DGI_3264"/>
<organism evidence="1 2">
    <name type="scientific">Megalodesulfovibrio gigas (strain ATCC 19364 / DSM 1382 / NCIMB 9332 / VKM B-1759)</name>
    <name type="common">Desulfovibrio gigas</name>
    <dbReference type="NCBI Taxonomy" id="1121448"/>
    <lineage>
        <taxon>Bacteria</taxon>
        <taxon>Pseudomonadati</taxon>
        <taxon>Thermodesulfobacteriota</taxon>
        <taxon>Desulfovibrionia</taxon>
        <taxon>Desulfovibrionales</taxon>
        <taxon>Desulfovibrionaceae</taxon>
        <taxon>Megalodesulfovibrio</taxon>
    </lineage>
</organism>
<proteinExistence type="predicted"/>
<keyword evidence="2" id="KW-1185">Reference proteome</keyword>
<dbReference type="PATRIC" id="fig|1121448.10.peg.3217"/>
<sequence length="76" mass="8846">MAKASGRKGVPALRWGYAWGKRWTKTVLKNGEMDDERYSARSRRRREMAEQEAIWQIKQSIDAPPLAPPRPHVKEN</sequence>
<reference evidence="2" key="2">
    <citation type="submission" date="2013-07" db="EMBL/GenBank/DDBJ databases">
        <authorList>
            <person name="Morais-Silva F.O."/>
            <person name="Rezende A.M."/>
            <person name="Pimentel C."/>
            <person name="Resende D.M."/>
            <person name="Santos C.I."/>
            <person name="Clemente C."/>
            <person name="de Oliveira L.M."/>
            <person name="da Silva S.M."/>
            <person name="Costa D.A."/>
            <person name="Varela-Raposo A."/>
            <person name="Horacio E.C.A."/>
            <person name="Matos M."/>
            <person name="Flores O."/>
            <person name="Ruiz J.C."/>
            <person name="Rodrigues-Pousada C."/>
        </authorList>
    </citation>
    <scope>NUCLEOTIDE SEQUENCE [LARGE SCALE GENOMIC DNA]</scope>
    <source>
        <strain evidence="2">ATCC 19364 / DSM 1382 / NCIMB 9332 / VKM B-1759</strain>
    </source>
</reference>
<protein>
    <submittedName>
        <fullName evidence="1">Uncharacterized protein</fullName>
    </submittedName>
</protein>